<feature type="domain" description="Thioesterase" evidence="4">
    <location>
        <begin position="119"/>
        <end position="194"/>
    </location>
</feature>
<dbReference type="PANTHER" id="PTHR43240">
    <property type="entry name" value="1,4-DIHYDROXY-2-NAPHTHOYL-COA THIOESTERASE 1"/>
    <property type="match status" value="1"/>
</dbReference>
<dbReference type="Gene3D" id="3.10.129.10">
    <property type="entry name" value="Hotdog Thioesterase"/>
    <property type="match status" value="1"/>
</dbReference>
<evidence type="ECO:0000313" key="5">
    <source>
        <dbReference type="EMBL" id="XCP81565.1"/>
    </source>
</evidence>
<dbReference type="InterPro" id="IPR003736">
    <property type="entry name" value="PAAI_dom"/>
</dbReference>
<evidence type="ECO:0000256" key="1">
    <source>
        <dbReference type="ARBA" id="ARBA00008324"/>
    </source>
</evidence>
<dbReference type="EC" id="3.1.2.-" evidence="5"/>
<accession>A0AAU8N131</accession>
<evidence type="ECO:0000256" key="3">
    <source>
        <dbReference type="SAM" id="MobiDB-lite"/>
    </source>
</evidence>
<evidence type="ECO:0000259" key="4">
    <source>
        <dbReference type="Pfam" id="PF03061"/>
    </source>
</evidence>
<keyword evidence="2 5" id="KW-0378">Hydrolase</keyword>
<dbReference type="NCBIfam" id="TIGR00369">
    <property type="entry name" value="unchar_dom_1"/>
    <property type="match status" value="1"/>
</dbReference>
<gene>
    <name evidence="5" type="ORF">ABXS69_05775</name>
</gene>
<dbReference type="SUPFAM" id="SSF54637">
    <property type="entry name" value="Thioesterase/thiol ester dehydrase-isomerase"/>
    <property type="match status" value="1"/>
</dbReference>
<dbReference type="GO" id="GO:0061522">
    <property type="term" value="F:1,4-dihydroxy-2-naphthoyl-CoA thioesterase activity"/>
    <property type="evidence" value="ECO:0007669"/>
    <property type="project" value="TreeGrafter"/>
</dbReference>
<dbReference type="AlphaFoldDB" id="A0AAU8N131"/>
<feature type="compositionally biased region" description="Low complexity" evidence="3">
    <location>
        <begin position="27"/>
        <end position="48"/>
    </location>
</feature>
<feature type="region of interest" description="Disordered" evidence="3">
    <location>
        <begin position="1"/>
        <end position="70"/>
    </location>
</feature>
<name>A0AAU8N131_9ACTO</name>
<dbReference type="GO" id="GO:0005829">
    <property type="term" value="C:cytosol"/>
    <property type="evidence" value="ECO:0007669"/>
    <property type="project" value="TreeGrafter"/>
</dbReference>
<protein>
    <submittedName>
        <fullName evidence="5">PaaI family thioesterase</fullName>
        <ecNumber evidence="5">3.1.2.-</ecNumber>
    </submittedName>
</protein>
<dbReference type="PANTHER" id="PTHR43240:SF5">
    <property type="entry name" value="1,4-DIHYDROXY-2-NAPHTHOYL-COA THIOESTERASE 1"/>
    <property type="match status" value="1"/>
</dbReference>
<dbReference type="Pfam" id="PF03061">
    <property type="entry name" value="4HBT"/>
    <property type="match status" value="1"/>
</dbReference>
<reference evidence="5" key="1">
    <citation type="submission" date="2024-05" db="EMBL/GenBank/DDBJ databases">
        <title>Draft genome assemblies of 36 bacteria isolated from hibernating arctic ground squirrels.</title>
        <authorList>
            <person name="McKee H."/>
            <person name="Mullen L."/>
            <person name="Drown D.M."/>
            <person name="Duddleston K.N."/>
        </authorList>
    </citation>
    <scope>NUCLEOTIDE SEQUENCE</scope>
    <source>
        <strain evidence="5">AR004</strain>
    </source>
</reference>
<organism evidence="5">
    <name type="scientific">Actinomyces timonensis</name>
    <dbReference type="NCBI Taxonomy" id="1288391"/>
    <lineage>
        <taxon>Bacteria</taxon>
        <taxon>Bacillati</taxon>
        <taxon>Actinomycetota</taxon>
        <taxon>Actinomycetes</taxon>
        <taxon>Actinomycetales</taxon>
        <taxon>Actinomycetaceae</taxon>
        <taxon>Actinomyces</taxon>
    </lineage>
</organism>
<dbReference type="InterPro" id="IPR006683">
    <property type="entry name" value="Thioestr_dom"/>
</dbReference>
<dbReference type="RefSeq" id="WP_366179828.1">
    <property type="nucleotide sequence ID" value="NZ_CP159989.1"/>
</dbReference>
<dbReference type="InterPro" id="IPR029069">
    <property type="entry name" value="HotDog_dom_sf"/>
</dbReference>
<comment type="similarity">
    <text evidence="1">Belongs to the thioesterase PaaI family.</text>
</comment>
<sequence>MSDMSPSALPTDRPASSDAETAPSPVSPDAAAWPSGAGASGESAESPEVTAAFPSRRARQFPVPLPPGSAVSATSAMGTAMEDREAGTLMAALGMQVIMLGAQRTVVRMPVEGARQVSGVLHGGASASLIETAASLAARRAAPEGMVPMGAELQVSHLRPVRQGWVTAVAQPVHVGRRTCVYEVILSDDEGRTTARGTLRSMFV</sequence>
<proteinExistence type="inferred from homology"/>
<evidence type="ECO:0000256" key="2">
    <source>
        <dbReference type="ARBA" id="ARBA00022801"/>
    </source>
</evidence>
<dbReference type="CDD" id="cd03443">
    <property type="entry name" value="PaaI_thioesterase"/>
    <property type="match status" value="1"/>
</dbReference>
<dbReference type="EMBL" id="CP159989">
    <property type="protein sequence ID" value="XCP81565.1"/>
    <property type="molecule type" value="Genomic_DNA"/>
</dbReference>